<dbReference type="EMBL" id="SMAK01000003">
    <property type="protein sequence ID" value="TCT12068.1"/>
    <property type="molecule type" value="Genomic_DNA"/>
</dbReference>
<dbReference type="PANTHER" id="PTHR30441:SF4">
    <property type="entry name" value="PROTEIN ASMA"/>
    <property type="match status" value="1"/>
</dbReference>
<evidence type="ECO:0000259" key="1">
    <source>
        <dbReference type="Pfam" id="PF05170"/>
    </source>
</evidence>
<dbReference type="GO" id="GO:0005886">
    <property type="term" value="C:plasma membrane"/>
    <property type="evidence" value="ECO:0007669"/>
    <property type="project" value="TreeGrafter"/>
</dbReference>
<feature type="domain" description="AsmA" evidence="1">
    <location>
        <begin position="4"/>
        <end position="121"/>
    </location>
</feature>
<dbReference type="AlphaFoldDB" id="A0A4V2UZP7"/>
<name>A0A4V2UZP7_9HYPH</name>
<dbReference type="GO" id="GO:0090313">
    <property type="term" value="P:regulation of protein targeting to membrane"/>
    <property type="evidence" value="ECO:0007669"/>
    <property type="project" value="TreeGrafter"/>
</dbReference>
<dbReference type="RefSeq" id="WP_132805947.1">
    <property type="nucleotide sequence ID" value="NZ_SMAK01000003.1"/>
</dbReference>
<proteinExistence type="predicted"/>
<comment type="caution">
    <text evidence="2">The sequence shown here is derived from an EMBL/GenBank/DDBJ whole genome shotgun (WGS) entry which is preliminary data.</text>
</comment>
<accession>A0A4V2UZP7</accession>
<gene>
    <name evidence="2" type="ORF">EDC22_103383</name>
</gene>
<sequence>MKRLAYVLAAGLLAVALVTVIARAAITTEAVRHAAIRHIEALTGLETEVHGETRLSLFPRLGFRIGDVELERSAGRRKNVVAEVEAVRGEIALLPLLTGHVILDELTLVRPQVVIGTEAGGAPDWVPDGGALGDLWAGRQPAPDREGTRIGAIRIEDGAIEHVDERTGRTVRLTAVNGSIVWPALNAPFKMAASLIWNGEIVSVALEAATPLDYLTGGSTRVRLALESGLLRAGLDGRAGTGTEADFDGSVALSSSSVRAALRWLGHAGAGLPVPAELSATAKLRLVGRAASLSELALTLDGSVAEGGMRLQLGDDGRPDVQGTLAFDVLDLDRFRPPARPDSAPGTPGWLDQPITIADLDQVSADMRISARTVHLGAIEFGELAGTVSVRSGAINIGIGDVALFAGRGLGSLTLAPAPEGISFRLSAKLERTEMSRLLGQTLGIRRIDGIGNLTATLSGAGATPSQIVSTLSGEGRIAITGGALAGVDVASLAETLRTGRVEGWPANPAASTRFDTLAATFRVAQGTASTANFSLIGPGLDVSAEAEVRLLPASIAGHGLAELGGADSEQGLTVPFVIEGPVGRPSIYPDPLWLLERAAVSEELLRDFKRDLEQKPPELVVQEILGHALDRGPAPRLRQPVVNAPQQ</sequence>
<dbReference type="Proteomes" id="UP000295678">
    <property type="component" value="Unassembled WGS sequence"/>
</dbReference>
<dbReference type="Pfam" id="PF05170">
    <property type="entry name" value="AsmA"/>
    <property type="match status" value="2"/>
</dbReference>
<protein>
    <submittedName>
        <fullName evidence="2">Uncharacterized protein involved in outer membrane biogenesis</fullName>
    </submittedName>
</protein>
<reference evidence="2 3" key="1">
    <citation type="submission" date="2019-03" db="EMBL/GenBank/DDBJ databases">
        <title>Genomic Encyclopedia of Type Strains, Phase IV (KMG-IV): sequencing the most valuable type-strain genomes for metagenomic binning, comparative biology and taxonomic classification.</title>
        <authorList>
            <person name="Goeker M."/>
        </authorList>
    </citation>
    <scope>NUCLEOTIDE SEQUENCE [LARGE SCALE GENOMIC DNA]</scope>
    <source>
        <strain evidence="2 3">DSM 19345</strain>
    </source>
</reference>
<dbReference type="OrthoDB" id="5439561at2"/>
<evidence type="ECO:0000313" key="2">
    <source>
        <dbReference type="EMBL" id="TCT12068.1"/>
    </source>
</evidence>
<feature type="domain" description="AsmA" evidence="1">
    <location>
        <begin position="353"/>
        <end position="532"/>
    </location>
</feature>
<dbReference type="PANTHER" id="PTHR30441">
    <property type="entry name" value="DUF748 DOMAIN-CONTAINING PROTEIN"/>
    <property type="match status" value="1"/>
</dbReference>
<evidence type="ECO:0000313" key="3">
    <source>
        <dbReference type="Proteomes" id="UP000295678"/>
    </source>
</evidence>
<keyword evidence="3" id="KW-1185">Reference proteome</keyword>
<organism evidence="2 3">
    <name type="scientific">Tepidamorphus gemmatus</name>
    <dbReference type="NCBI Taxonomy" id="747076"/>
    <lineage>
        <taxon>Bacteria</taxon>
        <taxon>Pseudomonadati</taxon>
        <taxon>Pseudomonadota</taxon>
        <taxon>Alphaproteobacteria</taxon>
        <taxon>Hyphomicrobiales</taxon>
        <taxon>Tepidamorphaceae</taxon>
        <taxon>Tepidamorphus</taxon>
    </lineage>
</organism>
<dbReference type="InterPro" id="IPR052894">
    <property type="entry name" value="AsmA-related"/>
</dbReference>
<dbReference type="InterPro" id="IPR007844">
    <property type="entry name" value="AsmA"/>
</dbReference>